<keyword evidence="1 4" id="KW-0489">Methyltransferase</keyword>
<evidence type="ECO:0000256" key="2">
    <source>
        <dbReference type="ARBA" id="ARBA00022679"/>
    </source>
</evidence>
<dbReference type="Proteomes" id="UP001564626">
    <property type="component" value="Unassembled WGS sequence"/>
</dbReference>
<dbReference type="InterPro" id="IPR001091">
    <property type="entry name" value="RM_Methyltransferase"/>
</dbReference>
<organism evidence="4 5">
    <name type="scientific">Saccharopolyspora cebuensis</name>
    <dbReference type="NCBI Taxonomy" id="418759"/>
    <lineage>
        <taxon>Bacteria</taxon>
        <taxon>Bacillati</taxon>
        <taxon>Actinomycetota</taxon>
        <taxon>Actinomycetes</taxon>
        <taxon>Pseudonocardiales</taxon>
        <taxon>Pseudonocardiaceae</taxon>
        <taxon>Saccharopolyspora</taxon>
    </lineage>
</organism>
<dbReference type="Gene3D" id="3.40.50.150">
    <property type="entry name" value="Vaccinia Virus protein VP39"/>
    <property type="match status" value="1"/>
</dbReference>
<evidence type="ECO:0000313" key="5">
    <source>
        <dbReference type="Proteomes" id="UP001564626"/>
    </source>
</evidence>
<comment type="caution">
    <text evidence="4">The sequence shown here is derived from an EMBL/GenBank/DDBJ whole genome shotgun (WGS) entry which is preliminary data.</text>
</comment>
<dbReference type="GO" id="GO:0008168">
    <property type="term" value="F:methyltransferase activity"/>
    <property type="evidence" value="ECO:0007669"/>
    <property type="project" value="UniProtKB-KW"/>
</dbReference>
<sequence>QRKHRYTPESTAHPAKMLPAVAAHAIRHYTRPGDLVLDPMCGIGTTLVEALHTGRHALGVEYEPHWVHLARDNVALAHQAGVA</sequence>
<dbReference type="Pfam" id="PF01555">
    <property type="entry name" value="N6_N4_Mtase"/>
    <property type="match status" value="1"/>
</dbReference>
<dbReference type="GO" id="GO:0032259">
    <property type="term" value="P:methylation"/>
    <property type="evidence" value="ECO:0007669"/>
    <property type="project" value="UniProtKB-KW"/>
</dbReference>
<evidence type="ECO:0000256" key="1">
    <source>
        <dbReference type="ARBA" id="ARBA00022603"/>
    </source>
</evidence>
<proteinExistence type="predicted"/>
<name>A0ABV4CRH4_9PSEU</name>
<dbReference type="RefSeq" id="WP_369775778.1">
    <property type="nucleotide sequence ID" value="NZ_JBGEHV010000159.1"/>
</dbReference>
<dbReference type="EMBL" id="JBGEHV010000159">
    <property type="protein sequence ID" value="MEY8043693.1"/>
    <property type="molecule type" value="Genomic_DNA"/>
</dbReference>
<protein>
    <submittedName>
        <fullName evidence="4">TRM11 family methyltransferase</fullName>
    </submittedName>
</protein>
<evidence type="ECO:0000313" key="4">
    <source>
        <dbReference type="EMBL" id="MEY8043693.1"/>
    </source>
</evidence>
<accession>A0ABV4CRH4</accession>
<feature type="non-terminal residue" evidence="4">
    <location>
        <position position="1"/>
    </location>
</feature>
<dbReference type="InterPro" id="IPR002941">
    <property type="entry name" value="DNA_methylase_N4/N6"/>
</dbReference>
<gene>
    <name evidence="4" type="ORF">AB8O55_30200</name>
</gene>
<reference evidence="4 5" key="1">
    <citation type="submission" date="2024-08" db="EMBL/GenBank/DDBJ databases">
        <title>Genome mining of Saccharopolyspora cebuensis PGLac3 from Nigerian medicinal plant.</title>
        <authorList>
            <person name="Ezeobiora C.E."/>
            <person name="Igbokwe N.H."/>
            <person name="Amin D.H."/>
            <person name="Mendie U.E."/>
        </authorList>
    </citation>
    <scope>NUCLEOTIDE SEQUENCE [LARGE SCALE GENOMIC DNA]</scope>
    <source>
        <strain evidence="4 5">PGLac3</strain>
    </source>
</reference>
<dbReference type="InterPro" id="IPR029063">
    <property type="entry name" value="SAM-dependent_MTases_sf"/>
</dbReference>
<keyword evidence="2" id="KW-0808">Transferase</keyword>
<keyword evidence="5" id="KW-1185">Reference proteome</keyword>
<feature type="domain" description="DNA methylase N-4/N-6" evidence="3">
    <location>
        <begin position="6"/>
        <end position="70"/>
    </location>
</feature>
<dbReference type="PRINTS" id="PR00508">
    <property type="entry name" value="S21N4MTFRASE"/>
</dbReference>
<dbReference type="SUPFAM" id="SSF53335">
    <property type="entry name" value="S-adenosyl-L-methionine-dependent methyltransferases"/>
    <property type="match status" value="1"/>
</dbReference>
<evidence type="ECO:0000259" key="3">
    <source>
        <dbReference type="Pfam" id="PF01555"/>
    </source>
</evidence>
<feature type="non-terminal residue" evidence="4">
    <location>
        <position position="83"/>
    </location>
</feature>